<dbReference type="AlphaFoldDB" id="A0A139H3H8"/>
<gene>
    <name evidence="1" type="ORF">AC578_4238</name>
</gene>
<evidence type="ECO:0000313" key="1">
    <source>
        <dbReference type="EMBL" id="KXS96919.1"/>
    </source>
</evidence>
<accession>A0A139H3H8</accession>
<protein>
    <submittedName>
        <fullName evidence="1">Uncharacterized protein</fullName>
    </submittedName>
</protein>
<comment type="caution">
    <text evidence="1">The sequence shown here is derived from an EMBL/GenBank/DDBJ whole genome shotgun (WGS) entry which is preliminary data.</text>
</comment>
<keyword evidence="2" id="KW-1185">Reference proteome</keyword>
<sequence length="81" mass="9167">MAKANKPMRGNPIKPNSYDFYIPTVHMPCQTDYKLYMKTKAKPSQDSEEAPLFGFATRQPCHREANSVPIAPKPLGFKEPL</sequence>
<organism evidence="1 2">
    <name type="scientific">Pseudocercospora eumusae</name>
    <dbReference type="NCBI Taxonomy" id="321146"/>
    <lineage>
        <taxon>Eukaryota</taxon>
        <taxon>Fungi</taxon>
        <taxon>Dikarya</taxon>
        <taxon>Ascomycota</taxon>
        <taxon>Pezizomycotina</taxon>
        <taxon>Dothideomycetes</taxon>
        <taxon>Dothideomycetidae</taxon>
        <taxon>Mycosphaerellales</taxon>
        <taxon>Mycosphaerellaceae</taxon>
        <taxon>Pseudocercospora</taxon>
    </lineage>
</organism>
<dbReference type="Proteomes" id="UP000070133">
    <property type="component" value="Unassembled WGS sequence"/>
</dbReference>
<name>A0A139H3H8_9PEZI</name>
<dbReference type="EMBL" id="LFZN01000159">
    <property type="protein sequence ID" value="KXS96919.1"/>
    <property type="molecule type" value="Genomic_DNA"/>
</dbReference>
<proteinExistence type="predicted"/>
<evidence type="ECO:0000313" key="2">
    <source>
        <dbReference type="Proteomes" id="UP000070133"/>
    </source>
</evidence>
<reference evidence="1 2" key="1">
    <citation type="submission" date="2015-07" db="EMBL/GenBank/DDBJ databases">
        <title>Comparative genomics of the Sigatoka disease complex on banana suggests a link between parallel evolutionary changes in Pseudocercospora fijiensis and Pseudocercospora eumusae and increased virulence on the banana host.</title>
        <authorList>
            <person name="Chang T.-C."/>
            <person name="Salvucci A."/>
            <person name="Crous P.W."/>
            <person name="Stergiopoulos I."/>
        </authorList>
    </citation>
    <scope>NUCLEOTIDE SEQUENCE [LARGE SCALE GENOMIC DNA]</scope>
    <source>
        <strain evidence="1 2">CBS 114824</strain>
    </source>
</reference>